<dbReference type="Proteomes" id="UP000249363">
    <property type="component" value="Unassembled WGS sequence"/>
</dbReference>
<feature type="compositionally biased region" description="Low complexity" evidence="1">
    <location>
        <begin position="41"/>
        <end position="54"/>
    </location>
</feature>
<comment type="caution">
    <text evidence="2">The sequence shown here is derived from an EMBL/GenBank/DDBJ whole genome shotgun (WGS) entry which is preliminary data.</text>
</comment>
<evidence type="ECO:0000256" key="1">
    <source>
        <dbReference type="SAM" id="MobiDB-lite"/>
    </source>
</evidence>
<dbReference type="GeneID" id="63789258"/>
<feature type="compositionally biased region" description="Polar residues" evidence="1">
    <location>
        <begin position="362"/>
        <end position="373"/>
    </location>
</feature>
<evidence type="ECO:0000313" key="3">
    <source>
        <dbReference type="Proteomes" id="UP000249363"/>
    </source>
</evidence>
<dbReference type="AlphaFoldDB" id="A0A364KKG4"/>
<dbReference type="OrthoDB" id="3946700at2759"/>
<dbReference type="RefSeq" id="XP_040728546.1">
    <property type="nucleotide sequence ID" value="XM_040876429.1"/>
</dbReference>
<dbReference type="EMBL" id="MIKG01000001">
    <property type="protein sequence ID" value="RAO64029.1"/>
    <property type="molecule type" value="Genomic_DNA"/>
</dbReference>
<feature type="region of interest" description="Disordered" evidence="1">
    <location>
        <begin position="321"/>
        <end position="381"/>
    </location>
</feature>
<protein>
    <submittedName>
        <fullName evidence="2">Uncharacterized protein</fullName>
    </submittedName>
</protein>
<gene>
    <name evidence="2" type="ORF">BHQ10_000041</name>
</gene>
<organism evidence="2 3">
    <name type="scientific">Talaromyces amestolkiae</name>
    <dbReference type="NCBI Taxonomy" id="1196081"/>
    <lineage>
        <taxon>Eukaryota</taxon>
        <taxon>Fungi</taxon>
        <taxon>Dikarya</taxon>
        <taxon>Ascomycota</taxon>
        <taxon>Pezizomycotina</taxon>
        <taxon>Eurotiomycetes</taxon>
        <taxon>Eurotiomycetidae</taxon>
        <taxon>Eurotiales</taxon>
        <taxon>Trichocomaceae</taxon>
        <taxon>Talaromyces</taxon>
        <taxon>Talaromyces sect. Talaromyces</taxon>
    </lineage>
</organism>
<feature type="region of interest" description="Disordered" evidence="1">
    <location>
        <begin position="430"/>
        <end position="453"/>
    </location>
</feature>
<feature type="region of interest" description="Disordered" evidence="1">
    <location>
        <begin position="119"/>
        <end position="307"/>
    </location>
</feature>
<feature type="region of interest" description="Disordered" evidence="1">
    <location>
        <begin position="1"/>
        <end position="54"/>
    </location>
</feature>
<feature type="compositionally biased region" description="Basic and acidic residues" evidence="1">
    <location>
        <begin position="144"/>
        <end position="155"/>
    </location>
</feature>
<sequence length="453" mass="49102">MGIPLWRPPSPPEPKSSVKSDPCAHSRSSIRRRGAVRHVVSQSSSSSISPRNSLSASQLDDALQQLDNLLENRPLAQSTVFGDVALVDSTRNAAALSDSARREEGSRLLRDALRHRQPGRRLRIPRESSLRFEMPTPPWSPSEALHRSSHGDSARTRQAAEGFPYSPRFAPAYGPRHDSSGPSARTETRSPPPAVVRPPVQMTEDGPAPGVRYLRRVGHRSVSDNNGTASSQQGIDGLGDRQRSASPDDDDLGNAWETLLTTLTPDPNLPSAESSFTSNAAINTSRAAESGRRSQSSQTQRISSGPTATVHMILEPYPDFFNPCDIPDHATDSDTETESELGLSRSGSSRQRRHPRSRLLESTSTVGSTQDSQPPVPRLPRSLGLPSISFISHDLSSGGDMQAIIDRLAQREHVPDDWWAAAGLPRTMGRQLDVGDGSSEHVNEGRTNAADES</sequence>
<feature type="compositionally biased region" description="Polar residues" evidence="1">
    <location>
        <begin position="223"/>
        <end position="234"/>
    </location>
</feature>
<proteinExistence type="predicted"/>
<feature type="compositionally biased region" description="Polar residues" evidence="1">
    <location>
        <begin position="271"/>
        <end position="287"/>
    </location>
</feature>
<feature type="compositionally biased region" description="Low complexity" evidence="1">
    <location>
        <begin position="293"/>
        <end position="304"/>
    </location>
</feature>
<feature type="compositionally biased region" description="Pro residues" evidence="1">
    <location>
        <begin position="1"/>
        <end position="14"/>
    </location>
</feature>
<feature type="compositionally biased region" description="Low complexity" evidence="1">
    <location>
        <begin position="258"/>
        <end position="270"/>
    </location>
</feature>
<keyword evidence="3" id="KW-1185">Reference proteome</keyword>
<accession>A0A364KKG4</accession>
<reference evidence="2 3" key="1">
    <citation type="journal article" date="2017" name="Biotechnol. Biofuels">
        <title>Differential beta-glucosidase expression as a function of carbon source availability in Talaromyces amestolkiae: a genomic and proteomic approach.</title>
        <authorList>
            <person name="de Eugenio L.I."/>
            <person name="Mendez-Liter J.A."/>
            <person name="Nieto-Dominguez M."/>
            <person name="Alonso L."/>
            <person name="Gil-Munoz J."/>
            <person name="Barriuso J."/>
            <person name="Prieto A."/>
            <person name="Martinez M.J."/>
        </authorList>
    </citation>
    <scope>NUCLEOTIDE SEQUENCE [LARGE SCALE GENOMIC DNA]</scope>
    <source>
        <strain evidence="2 3">CIB</strain>
    </source>
</reference>
<feature type="compositionally biased region" description="Low complexity" evidence="1">
    <location>
        <begin position="340"/>
        <end position="349"/>
    </location>
</feature>
<evidence type="ECO:0000313" key="2">
    <source>
        <dbReference type="EMBL" id="RAO64029.1"/>
    </source>
</evidence>
<name>A0A364KKG4_TALAM</name>